<evidence type="ECO:0000256" key="5">
    <source>
        <dbReference type="ARBA" id="ARBA00022519"/>
    </source>
</evidence>
<dbReference type="Pfam" id="PF00015">
    <property type="entry name" value="MCPsignal"/>
    <property type="match status" value="1"/>
</dbReference>
<sequence length="516" mass="54307">MKTAVSIKAWLSILVAAFAIMLAATGGYSIYAARTADASMRALYMQDTHGLDLLAKDTIRLLIARTALQDYDPRAGNADAAALLRDAQGAIDGANDAWKTFAVLASGHEEQTLMQTANHAREQLVQQTLLPAVDALESKRVSDIREFNENQIKDAFNAYDAALQPLVAMEFEHGKARFEASQQRTDTVMWISAALLVAGLVLAFFSRVALERIVIVPLRAAVAACTEIAGGNLATRLIARRQDEIGRLIQGLSTMQQGLSTIVGGVRDGTEQMAVGTREIASGNMDLSQRTEEQAASLQETSASIGQLTSTVRQNADSARQASGLAQTASETASHGGQVVADVVSTMDGINSSSKQISEIIGVIEGIAFQTNILALNAAVEAARAGEQGRGFAVVASEVRALAQRSAGAAKEIRDLITTSVERVGNGSVLVRNAGSAMGDIIVAVGRVTDIMREITAASEEQTTGIEQVNVAIAQMDQVTQQNAALVEQAAAAAATLETQAAQMNAAVALFTLAAR</sequence>
<name>A0A158H384_9BURK</name>
<keyword evidence="6 12" id="KW-0812">Transmembrane</keyword>
<dbReference type="InterPro" id="IPR003122">
    <property type="entry name" value="Tar_rcpt_lig-bd"/>
</dbReference>
<dbReference type="RefSeq" id="WP_062087299.1">
    <property type="nucleotide sequence ID" value="NZ_FCOK02000024.1"/>
</dbReference>
<organism evidence="15 16">
    <name type="scientific">Caballeronia udeis</name>
    <dbReference type="NCBI Taxonomy" id="1232866"/>
    <lineage>
        <taxon>Bacteria</taxon>
        <taxon>Pseudomonadati</taxon>
        <taxon>Pseudomonadota</taxon>
        <taxon>Betaproteobacteria</taxon>
        <taxon>Burkholderiales</taxon>
        <taxon>Burkholderiaceae</taxon>
        <taxon>Caballeronia</taxon>
    </lineage>
</organism>
<dbReference type="GO" id="GO:0007165">
    <property type="term" value="P:signal transduction"/>
    <property type="evidence" value="ECO:0007669"/>
    <property type="project" value="UniProtKB-KW"/>
</dbReference>
<dbReference type="GO" id="GO:0004888">
    <property type="term" value="F:transmembrane signaling receptor activity"/>
    <property type="evidence" value="ECO:0007669"/>
    <property type="project" value="InterPro"/>
</dbReference>
<accession>A0A158H384</accession>
<feature type="transmembrane region" description="Helical" evidence="12">
    <location>
        <begin position="188"/>
        <end position="210"/>
    </location>
</feature>
<evidence type="ECO:0000256" key="8">
    <source>
        <dbReference type="ARBA" id="ARBA00023136"/>
    </source>
</evidence>
<comment type="subcellular location">
    <subcellularLocation>
        <location evidence="1">Cell inner membrane</location>
        <topology evidence="1">Multi-pass membrane protein</topology>
    </subcellularLocation>
</comment>
<dbReference type="GO" id="GO:0006935">
    <property type="term" value="P:chemotaxis"/>
    <property type="evidence" value="ECO:0007669"/>
    <property type="project" value="UniProtKB-KW"/>
</dbReference>
<dbReference type="PROSITE" id="PS50885">
    <property type="entry name" value="HAMP"/>
    <property type="match status" value="1"/>
</dbReference>
<evidence type="ECO:0000256" key="6">
    <source>
        <dbReference type="ARBA" id="ARBA00022692"/>
    </source>
</evidence>
<dbReference type="Gene3D" id="1.10.287.950">
    <property type="entry name" value="Methyl-accepting chemotaxis protein"/>
    <property type="match status" value="1"/>
</dbReference>
<dbReference type="CDD" id="cd11386">
    <property type="entry name" value="MCP_signal"/>
    <property type="match status" value="1"/>
</dbReference>
<evidence type="ECO:0000313" key="16">
    <source>
        <dbReference type="Proteomes" id="UP000054683"/>
    </source>
</evidence>
<dbReference type="EMBL" id="FCOK02000024">
    <property type="protein sequence ID" value="SAL38768.1"/>
    <property type="molecule type" value="Genomic_DNA"/>
</dbReference>
<dbReference type="InterPro" id="IPR004090">
    <property type="entry name" value="Chemotax_Me-accpt_rcpt"/>
</dbReference>
<feature type="domain" description="Methyl-accepting transducer" evidence="13">
    <location>
        <begin position="269"/>
        <end position="498"/>
    </location>
</feature>
<dbReference type="Pfam" id="PF00672">
    <property type="entry name" value="HAMP"/>
    <property type="match status" value="1"/>
</dbReference>
<dbReference type="InterPro" id="IPR004089">
    <property type="entry name" value="MCPsignal_dom"/>
</dbReference>
<gene>
    <name evidence="15" type="ORF">AWB69_03811</name>
</gene>
<keyword evidence="7 12" id="KW-1133">Transmembrane helix</keyword>
<evidence type="ECO:0000256" key="4">
    <source>
        <dbReference type="ARBA" id="ARBA00022500"/>
    </source>
</evidence>
<evidence type="ECO:0000259" key="13">
    <source>
        <dbReference type="PROSITE" id="PS50111"/>
    </source>
</evidence>
<keyword evidence="8 12" id="KW-0472">Membrane</keyword>
<protein>
    <submittedName>
        <fullName evidence="15">Methyl-accepting chemotaxis sensory transducer</fullName>
    </submittedName>
</protein>
<dbReference type="Proteomes" id="UP000054683">
    <property type="component" value="Unassembled WGS sequence"/>
</dbReference>
<dbReference type="InterPro" id="IPR003660">
    <property type="entry name" value="HAMP_dom"/>
</dbReference>
<dbReference type="FunFam" id="1.10.287.950:FF:000001">
    <property type="entry name" value="Methyl-accepting chemotaxis sensory transducer"/>
    <property type="match status" value="1"/>
</dbReference>
<dbReference type="PROSITE" id="PS50111">
    <property type="entry name" value="CHEMOTAXIS_TRANSDUC_2"/>
    <property type="match status" value="1"/>
</dbReference>
<evidence type="ECO:0000256" key="12">
    <source>
        <dbReference type="SAM" id="Phobius"/>
    </source>
</evidence>
<dbReference type="SMART" id="SM00304">
    <property type="entry name" value="HAMP"/>
    <property type="match status" value="1"/>
</dbReference>
<evidence type="ECO:0000256" key="10">
    <source>
        <dbReference type="ARBA" id="ARBA00029447"/>
    </source>
</evidence>
<dbReference type="OrthoDB" id="8982326at2"/>
<dbReference type="PRINTS" id="PR00260">
    <property type="entry name" value="CHEMTRNSDUCR"/>
</dbReference>
<dbReference type="InterPro" id="IPR051310">
    <property type="entry name" value="MCP_chemotaxis"/>
</dbReference>
<keyword evidence="5" id="KW-0997">Cell inner membrane</keyword>
<dbReference type="AlphaFoldDB" id="A0A158H384"/>
<dbReference type="Pfam" id="PF02203">
    <property type="entry name" value="TarH"/>
    <property type="match status" value="1"/>
</dbReference>
<dbReference type="GO" id="GO:0005886">
    <property type="term" value="C:plasma membrane"/>
    <property type="evidence" value="ECO:0007669"/>
    <property type="project" value="UniProtKB-SubCell"/>
</dbReference>
<keyword evidence="4" id="KW-0145">Chemotaxis</keyword>
<comment type="similarity">
    <text evidence="10">Belongs to the methyl-accepting chemotaxis (MCP) protein family.</text>
</comment>
<evidence type="ECO:0000256" key="3">
    <source>
        <dbReference type="ARBA" id="ARBA00022481"/>
    </source>
</evidence>
<keyword evidence="9 11" id="KW-0807">Transducer</keyword>
<evidence type="ECO:0000313" key="15">
    <source>
        <dbReference type="EMBL" id="SAL38768.1"/>
    </source>
</evidence>
<keyword evidence="2" id="KW-1003">Cell membrane</keyword>
<dbReference type="SMART" id="SM00283">
    <property type="entry name" value="MA"/>
    <property type="match status" value="1"/>
</dbReference>
<evidence type="ECO:0000256" key="1">
    <source>
        <dbReference type="ARBA" id="ARBA00004429"/>
    </source>
</evidence>
<keyword evidence="3" id="KW-0488">Methylation</keyword>
<dbReference type="PANTHER" id="PTHR43531:SF14">
    <property type="entry name" value="METHYL-ACCEPTING CHEMOTAXIS PROTEIN I-RELATED"/>
    <property type="match status" value="1"/>
</dbReference>
<reference evidence="15 16" key="1">
    <citation type="submission" date="2016-01" db="EMBL/GenBank/DDBJ databases">
        <authorList>
            <person name="Oliw E.H."/>
        </authorList>
    </citation>
    <scope>NUCLEOTIDE SEQUENCE [LARGE SCALE GENOMIC DNA]</scope>
    <source>
        <strain evidence="15">LMG 27134</strain>
    </source>
</reference>
<evidence type="ECO:0000256" key="9">
    <source>
        <dbReference type="ARBA" id="ARBA00023224"/>
    </source>
</evidence>
<evidence type="ECO:0000256" key="7">
    <source>
        <dbReference type="ARBA" id="ARBA00022989"/>
    </source>
</evidence>
<evidence type="ECO:0000259" key="14">
    <source>
        <dbReference type="PROSITE" id="PS50885"/>
    </source>
</evidence>
<evidence type="ECO:0000256" key="11">
    <source>
        <dbReference type="PROSITE-ProRule" id="PRU00284"/>
    </source>
</evidence>
<feature type="domain" description="HAMP" evidence="14">
    <location>
        <begin position="212"/>
        <end position="264"/>
    </location>
</feature>
<dbReference type="CDD" id="cd06225">
    <property type="entry name" value="HAMP"/>
    <property type="match status" value="1"/>
</dbReference>
<dbReference type="PANTHER" id="PTHR43531">
    <property type="entry name" value="PROTEIN ICFG"/>
    <property type="match status" value="1"/>
</dbReference>
<dbReference type="SUPFAM" id="SSF58104">
    <property type="entry name" value="Methyl-accepting chemotaxis protein (MCP) signaling domain"/>
    <property type="match status" value="1"/>
</dbReference>
<evidence type="ECO:0000256" key="2">
    <source>
        <dbReference type="ARBA" id="ARBA00022475"/>
    </source>
</evidence>
<proteinExistence type="inferred from homology"/>